<organism evidence="2 3">
    <name type="scientific">Domibacillus enclensis</name>
    <dbReference type="NCBI Taxonomy" id="1017273"/>
    <lineage>
        <taxon>Bacteria</taxon>
        <taxon>Bacillati</taxon>
        <taxon>Bacillota</taxon>
        <taxon>Bacilli</taxon>
        <taxon>Bacillales</taxon>
        <taxon>Bacillaceae</taxon>
        <taxon>Domibacillus</taxon>
    </lineage>
</organism>
<dbReference type="STRING" id="1017273.SAMN05443094_10746"/>
<dbReference type="Proteomes" id="UP000215545">
    <property type="component" value="Unassembled WGS sequence"/>
</dbReference>
<dbReference type="OrthoDB" id="2988706at2"/>
<proteinExistence type="predicted"/>
<evidence type="ECO:0000313" key="4">
    <source>
        <dbReference type="Proteomes" id="UP000215545"/>
    </source>
</evidence>
<evidence type="ECO:0000313" key="3">
    <source>
        <dbReference type="Proteomes" id="UP000186385"/>
    </source>
</evidence>
<dbReference type="Proteomes" id="UP000186385">
    <property type="component" value="Unassembled WGS sequence"/>
</dbReference>
<gene>
    <name evidence="1" type="ORF">B1B05_14155</name>
    <name evidence="2" type="ORF">SAMN05443094_10746</name>
</gene>
<keyword evidence="4" id="KW-1185">Reference proteome</keyword>
<dbReference type="Pfam" id="PF07070">
    <property type="entry name" value="Spo0M"/>
    <property type="match status" value="1"/>
</dbReference>
<dbReference type="AlphaFoldDB" id="A0A1N7A2M0"/>
<evidence type="ECO:0000313" key="1">
    <source>
        <dbReference type="EMBL" id="OXS75836.1"/>
    </source>
</evidence>
<sequence length="129" mass="14787">MILRKYMSLLGIGSAKIDLILPKETYRPGEQIEAYFLIQGGTVDQRITRIECDLLLENHAEETSRTIEARTILSTRTIAAEELNKVPFTFRLPEVVPVPGRDESYRFKTKLTFDQGTESVDQDWIKIVV</sequence>
<reference evidence="4" key="2">
    <citation type="submission" date="2017-03" db="EMBL/GenBank/DDBJ databases">
        <title>Bacillus sp. V-88(T) DSM27956, whole genome shotgun sequencing project.</title>
        <authorList>
            <person name="Dastager S.G."/>
            <person name="Neurgaonkar P.S."/>
            <person name="Dharne M.S."/>
        </authorList>
    </citation>
    <scope>NUCLEOTIDE SEQUENCE [LARGE SCALE GENOMIC DNA]</scope>
    <source>
        <strain evidence="4">DSM 25145</strain>
    </source>
</reference>
<dbReference type="EMBL" id="FTLX01000007">
    <property type="protein sequence ID" value="SIR33298.1"/>
    <property type="molecule type" value="Genomic_DNA"/>
</dbReference>
<reference evidence="2 3" key="1">
    <citation type="submission" date="2017-01" db="EMBL/GenBank/DDBJ databases">
        <authorList>
            <person name="Mah S.A."/>
            <person name="Swanson W.J."/>
            <person name="Moy G.W."/>
            <person name="Vacquier V.D."/>
        </authorList>
    </citation>
    <scope>NUCLEOTIDE SEQUENCE [LARGE SCALE GENOMIC DNA]</scope>
    <source>
        <strain evidence="2 3">NIO-1016</strain>
    </source>
</reference>
<dbReference type="EMBL" id="MWSK01000007">
    <property type="protein sequence ID" value="OXS75836.1"/>
    <property type="molecule type" value="Genomic_DNA"/>
</dbReference>
<dbReference type="InterPro" id="IPR009776">
    <property type="entry name" value="Spore_0_M"/>
</dbReference>
<accession>A0A1N7A2M0</accession>
<dbReference type="PANTHER" id="PTHR40053:SF1">
    <property type="entry name" value="SPORULATION-CONTROL PROTEIN SPO0M"/>
    <property type="match status" value="1"/>
</dbReference>
<dbReference type="PANTHER" id="PTHR40053">
    <property type="entry name" value="SPORULATION-CONTROL PROTEIN SPO0M"/>
    <property type="match status" value="1"/>
</dbReference>
<protein>
    <submittedName>
        <fullName evidence="1">Sporulation protein</fullName>
    </submittedName>
    <submittedName>
        <fullName evidence="2">Sporulation-control protein</fullName>
    </submittedName>
</protein>
<evidence type="ECO:0000313" key="2">
    <source>
        <dbReference type="EMBL" id="SIR33298.1"/>
    </source>
</evidence>
<reference evidence="1" key="3">
    <citation type="submission" date="2017-03" db="EMBL/GenBank/DDBJ databases">
        <authorList>
            <person name="Dastager S.G."/>
            <person name="Neurgaonkar P.S."/>
            <person name="Dharne M.S."/>
        </authorList>
    </citation>
    <scope>NUCLEOTIDE SEQUENCE</scope>
    <source>
        <strain evidence="1">DSM 25145</strain>
    </source>
</reference>
<name>A0A1N7A2M0_9BACI</name>